<accession>A0A9Q6WLQ3</accession>
<keyword evidence="4" id="KW-1185">Reference proteome</keyword>
<dbReference type="Proteomes" id="UP000509548">
    <property type="component" value="Chromosome 1"/>
</dbReference>
<dbReference type="EMBL" id="CP015958">
    <property type="protein sequence ID" value="QLB62944.1"/>
    <property type="molecule type" value="Genomic_DNA"/>
</dbReference>
<dbReference type="RefSeq" id="WP_107202173.1">
    <property type="nucleotide sequence ID" value="NZ_CP015958.1"/>
</dbReference>
<protein>
    <submittedName>
        <fullName evidence="2">Uncharacterized protein</fullName>
    </submittedName>
</protein>
<dbReference type="Proteomes" id="UP001462961">
    <property type="component" value="Unassembled WGS sequence"/>
</dbReference>
<dbReference type="AlphaFoldDB" id="A0A9Q6WLQ3"/>
<evidence type="ECO:0000313" key="1">
    <source>
        <dbReference type="EMBL" id="MEO1755922.1"/>
    </source>
</evidence>
<sequence length="150" mass="17239">MSDYHNPIEFEKALVQVADSVLQSRGETRSRQRIGAGTRFMELDYVFIPTTAGAEDKMYVFEFKYSSSPTLADSAINTQLARFSALQEANEQRSIRFLLVTNGHASNANLPTTVRIIDDVRNDRDWRNKLTQWLTNELPRPSSRPAWLDW</sequence>
<organism evidence="2 3">
    <name type="scientific">Paraburkholderia caribensis</name>
    <dbReference type="NCBI Taxonomy" id="75105"/>
    <lineage>
        <taxon>Bacteria</taxon>
        <taxon>Pseudomonadati</taxon>
        <taxon>Pseudomonadota</taxon>
        <taxon>Betaproteobacteria</taxon>
        <taxon>Burkholderiales</taxon>
        <taxon>Burkholderiaceae</taxon>
        <taxon>Paraburkholderia</taxon>
    </lineage>
</organism>
<reference evidence="2 3" key="1">
    <citation type="journal article" date="2014" name="Genome Announc.">
        <title>Draft Genome Sequence of the Haloacid-Degrading Burkholderia caribensis Strain MBA4.</title>
        <authorList>
            <person name="Pan Y."/>
            <person name="Kong K.F."/>
            <person name="Tsang J.S."/>
        </authorList>
    </citation>
    <scope>NUCLEOTIDE SEQUENCE [LARGE SCALE GENOMIC DNA]</scope>
    <source>
        <strain evidence="2 3">852011</strain>
    </source>
</reference>
<evidence type="ECO:0000313" key="2">
    <source>
        <dbReference type="EMBL" id="QLB62944.1"/>
    </source>
</evidence>
<name>A0A9Q6WLQ3_9BURK</name>
<gene>
    <name evidence="2" type="ORF">A9O66_11460</name>
    <name evidence="1" type="ORF">VOI32_18510</name>
</gene>
<evidence type="ECO:0000313" key="3">
    <source>
        <dbReference type="Proteomes" id="UP000509548"/>
    </source>
</evidence>
<reference evidence="1 4" key="3">
    <citation type="submission" date="2024-01" db="EMBL/GenBank/DDBJ databases">
        <title>The diversity of rhizobia nodulating Mimosa spp. in eleven states of Brazil covering several biomes is determined by host plant, location, and edaphic factors.</title>
        <authorList>
            <person name="Rouws L."/>
            <person name="Barauna A."/>
            <person name="Beukes C."/>
            <person name="De Faria S.M."/>
            <person name="Gross E."/>
            <person name="Dos Reis Junior F.B."/>
            <person name="Simon M."/>
            <person name="Maluk M."/>
            <person name="Odee D.W."/>
            <person name="Kenicer G."/>
            <person name="Young J.P.W."/>
            <person name="Reis V.M."/>
            <person name="Zilli J."/>
            <person name="James E.K."/>
        </authorList>
    </citation>
    <scope>NUCLEOTIDE SEQUENCE [LARGE SCALE GENOMIC DNA]</scope>
    <source>
        <strain evidence="1 4">JHI1651</strain>
    </source>
</reference>
<reference evidence="2" key="2">
    <citation type="submission" date="2016-06" db="EMBL/GenBank/DDBJ databases">
        <authorList>
            <person name="Huang P."/>
            <person name="Jiang X."/>
            <person name="Liu X."/>
        </authorList>
    </citation>
    <scope>NUCLEOTIDE SEQUENCE</scope>
    <source>
        <strain evidence="2">852011</strain>
    </source>
</reference>
<dbReference type="EMBL" id="JAYLVJ010000021">
    <property type="protein sequence ID" value="MEO1755922.1"/>
    <property type="molecule type" value="Genomic_DNA"/>
</dbReference>
<evidence type="ECO:0000313" key="4">
    <source>
        <dbReference type="Proteomes" id="UP001462961"/>
    </source>
</evidence>
<proteinExistence type="predicted"/>